<sequence length="59" mass="6674">AHYSNGYDELHHYLESSPEPTIPATSTSVKHIFSESSNIITPEHNWFRSGTIKALMCLK</sequence>
<evidence type="ECO:0000313" key="2">
    <source>
        <dbReference type="Proteomes" id="UP000789901"/>
    </source>
</evidence>
<evidence type="ECO:0000313" key="1">
    <source>
        <dbReference type="EMBL" id="CAG8852791.1"/>
    </source>
</evidence>
<keyword evidence="2" id="KW-1185">Reference proteome</keyword>
<accession>A0ABN7XEB6</accession>
<feature type="non-terminal residue" evidence="1">
    <location>
        <position position="59"/>
    </location>
</feature>
<gene>
    <name evidence="1" type="ORF">GMARGA_LOCUS41612</name>
</gene>
<dbReference type="EMBL" id="CAJVQB010116108">
    <property type="protein sequence ID" value="CAG8852791.1"/>
    <property type="molecule type" value="Genomic_DNA"/>
</dbReference>
<dbReference type="Proteomes" id="UP000789901">
    <property type="component" value="Unassembled WGS sequence"/>
</dbReference>
<proteinExistence type="predicted"/>
<organism evidence="1 2">
    <name type="scientific">Gigaspora margarita</name>
    <dbReference type="NCBI Taxonomy" id="4874"/>
    <lineage>
        <taxon>Eukaryota</taxon>
        <taxon>Fungi</taxon>
        <taxon>Fungi incertae sedis</taxon>
        <taxon>Mucoromycota</taxon>
        <taxon>Glomeromycotina</taxon>
        <taxon>Glomeromycetes</taxon>
        <taxon>Diversisporales</taxon>
        <taxon>Gigasporaceae</taxon>
        <taxon>Gigaspora</taxon>
    </lineage>
</organism>
<feature type="non-terminal residue" evidence="1">
    <location>
        <position position="1"/>
    </location>
</feature>
<reference evidence="1 2" key="1">
    <citation type="submission" date="2021-06" db="EMBL/GenBank/DDBJ databases">
        <authorList>
            <person name="Kallberg Y."/>
            <person name="Tangrot J."/>
            <person name="Rosling A."/>
        </authorList>
    </citation>
    <scope>NUCLEOTIDE SEQUENCE [LARGE SCALE GENOMIC DNA]</scope>
    <source>
        <strain evidence="1 2">120-4 pot B 10/14</strain>
    </source>
</reference>
<comment type="caution">
    <text evidence="1">The sequence shown here is derived from an EMBL/GenBank/DDBJ whole genome shotgun (WGS) entry which is preliminary data.</text>
</comment>
<protein>
    <submittedName>
        <fullName evidence="1">42721_t:CDS:1</fullName>
    </submittedName>
</protein>
<name>A0ABN7XEB6_GIGMA</name>